<sequence>MSKEQEKQSVSEATVVDTDTNIDDDHENNIRSQFIIVSDNSNSEIQTHNNDQTVIISNETSLISSMTEKEKDNAKQQSRSVCENTVITNSNETHTDKLSIVGNKKSTSLNHPNKKKPGPSAKMLKLIKEAQEVRKAAERRTEEQAKEEQRLEEERERLEQEKLRFERENQEKMQHRENKRAQLRHKAANPTRKQRDKLQLALIQSETAGVQTLAHEVFPPTVSNNGESVNKKIIYADQPPTKTKILSNTSMQSDAVLIESQDKPLVVDVRFYALK</sequence>
<dbReference type="EMBL" id="CAJOBH010100541">
    <property type="protein sequence ID" value="CAF4610568.1"/>
    <property type="molecule type" value="Genomic_DNA"/>
</dbReference>
<evidence type="ECO:0000313" key="3">
    <source>
        <dbReference type="Proteomes" id="UP000681967"/>
    </source>
</evidence>
<reference evidence="2" key="1">
    <citation type="submission" date="2021-02" db="EMBL/GenBank/DDBJ databases">
        <authorList>
            <person name="Nowell W R."/>
        </authorList>
    </citation>
    <scope>NUCLEOTIDE SEQUENCE</scope>
</reference>
<dbReference type="AlphaFoldDB" id="A0A8S2Z5W7"/>
<gene>
    <name evidence="2" type="ORF">BYL167_LOCUS40522</name>
</gene>
<feature type="compositionally biased region" description="Basic and acidic residues" evidence="1">
    <location>
        <begin position="168"/>
        <end position="180"/>
    </location>
</feature>
<comment type="caution">
    <text evidence="2">The sequence shown here is derived from an EMBL/GenBank/DDBJ whole genome shotgun (WGS) entry which is preliminary data.</text>
</comment>
<name>A0A8S2Z5W7_9BILA</name>
<protein>
    <submittedName>
        <fullName evidence="2">Uncharacterized protein</fullName>
    </submittedName>
</protein>
<feature type="compositionally biased region" description="Basic residues" evidence="1">
    <location>
        <begin position="181"/>
        <end position="194"/>
    </location>
</feature>
<evidence type="ECO:0000256" key="1">
    <source>
        <dbReference type="SAM" id="MobiDB-lite"/>
    </source>
</evidence>
<feature type="region of interest" description="Disordered" evidence="1">
    <location>
        <begin position="1"/>
        <end position="27"/>
    </location>
</feature>
<dbReference type="Proteomes" id="UP000681967">
    <property type="component" value="Unassembled WGS sequence"/>
</dbReference>
<accession>A0A8S2Z5W7</accession>
<feature type="region of interest" description="Disordered" evidence="1">
    <location>
        <begin position="133"/>
        <end position="156"/>
    </location>
</feature>
<proteinExistence type="predicted"/>
<feature type="region of interest" description="Disordered" evidence="1">
    <location>
        <begin position="168"/>
        <end position="194"/>
    </location>
</feature>
<evidence type="ECO:0000313" key="2">
    <source>
        <dbReference type="EMBL" id="CAF4610568.1"/>
    </source>
</evidence>
<organism evidence="2 3">
    <name type="scientific">Rotaria magnacalcarata</name>
    <dbReference type="NCBI Taxonomy" id="392030"/>
    <lineage>
        <taxon>Eukaryota</taxon>
        <taxon>Metazoa</taxon>
        <taxon>Spiralia</taxon>
        <taxon>Gnathifera</taxon>
        <taxon>Rotifera</taxon>
        <taxon>Eurotatoria</taxon>
        <taxon>Bdelloidea</taxon>
        <taxon>Philodinida</taxon>
        <taxon>Philodinidae</taxon>
        <taxon>Rotaria</taxon>
    </lineage>
</organism>